<dbReference type="InterPro" id="IPR029045">
    <property type="entry name" value="ClpP/crotonase-like_dom_sf"/>
</dbReference>
<evidence type="ECO:0008006" key="3">
    <source>
        <dbReference type="Google" id="ProtNLM"/>
    </source>
</evidence>
<dbReference type="Pfam" id="PF00378">
    <property type="entry name" value="ECH_1"/>
    <property type="match status" value="1"/>
</dbReference>
<dbReference type="AlphaFoldDB" id="A0A4Q1VNI5"/>
<name>A0A4Q1VNI5_9BRAD</name>
<evidence type="ECO:0000313" key="2">
    <source>
        <dbReference type="Proteomes" id="UP000290819"/>
    </source>
</evidence>
<dbReference type="PANTHER" id="PTHR11941">
    <property type="entry name" value="ENOYL-COA HYDRATASE-RELATED"/>
    <property type="match status" value="1"/>
</dbReference>
<gene>
    <name evidence="1" type="ORF">B5V03_02160</name>
</gene>
<dbReference type="PANTHER" id="PTHR11941:SF54">
    <property type="entry name" value="ENOYL-COA HYDRATASE, MITOCHONDRIAL"/>
    <property type="match status" value="1"/>
</dbReference>
<evidence type="ECO:0000313" key="1">
    <source>
        <dbReference type="EMBL" id="RXT54265.1"/>
    </source>
</evidence>
<reference evidence="1 2" key="1">
    <citation type="submission" date="2017-03" db="EMBL/GenBank/DDBJ databases">
        <authorList>
            <person name="Safronova V.I."/>
            <person name="Sazanova A.L."/>
            <person name="Chirak E.R."/>
        </authorList>
    </citation>
    <scope>NUCLEOTIDE SEQUENCE [LARGE SCALE GENOMIC DNA]</scope>
    <source>
        <strain evidence="1 2">Opo-243</strain>
    </source>
</reference>
<protein>
    <recommendedName>
        <fullName evidence="3">Enoyl-CoA hydratase/isomerase family protein</fullName>
    </recommendedName>
</protein>
<dbReference type="InterPro" id="IPR001753">
    <property type="entry name" value="Enoyl-CoA_hydra/iso"/>
</dbReference>
<organism evidence="1 2">
    <name type="scientific">Bradyrhizobium betae</name>
    <dbReference type="NCBI Taxonomy" id="244734"/>
    <lineage>
        <taxon>Bacteria</taxon>
        <taxon>Pseudomonadati</taxon>
        <taxon>Pseudomonadota</taxon>
        <taxon>Alphaproteobacteria</taxon>
        <taxon>Hyphomicrobiales</taxon>
        <taxon>Nitrobacteraceae</taxon>
        <taxon>Bradyrhizobium</taxon>
    </lineage>
</organism>
<dbReference type="CDD" id="cd06558">
    <property type="entry name" value="crotonase-like"/>
    <property type="match status" value="1"/>
</dbReference>
<keyword evidence="2" id="KW-1185">Reference proteome</keyword>
<dbReference type="GO" id="GO:0006635">
    <property type="term" value="P:fatty acid beta-oxidation"/>
    <property type="evidence" value="ECO:0007669"/>
    <property type="project" value="TreeGrafter"/>
</dbReference>
<comment type="caution">
    <text evidence="1">The sequence shown here is derived from an EMBL/GenBank/DDBJ whole genome shotgun (WGS) entry which is preliminary data.</text>
</comment>
<dbReference type="Gene3D" id="3.90.226.10">
    <property type="entry name" value="2-enoyl-CoA Hydratase, Chain A, domain 1"/>
    <property type="match status" value="1"/>
</dbReference>
<dbReference type="Proteomes" id="UP000290819">
    <property type="component" value="Unassembled WGS sequence"/>
</dbReference>
<proteinExistence type="predicted"/>
<sequence length="152" mass="16265">MVRFGTITMSRPHVFNAISADVLNRLLDVLRALRDDNTVRVVVFRGSGERAFASGDDINEFVRTSPFDVLAIAARLRAVTDITTSIPNPITASIAGYCLGGGFELALVCDIRIAADTAHFGLPEIKLGMQLAGAGTVRLTKLAGSSSHVCYR</sequence>
<dbReference type="GO" id="GO:0003824">
    <property type="term" value="F:catalytic activity"/>
    <property type="evidence" value="ECO:0007669"/>
    <property type="project" value="UniProtKB-ARBA"/>
</dbReference>
<dbReference type="SUPFAM" id="SSF52096">
    <property type="entry name" value="ClpP/crotonase"/>
    <property type="match status" value="1"/>
</dbReference>
<accession>A0A4Q1VNI5</accession>
<dbReference type="OrthoDB" id="9807606at2"/>
<dbReference type="EMBL" id="MZXW01000004">
    <property type="protein sequence ID" value="RXT54265.1"/>
    <property type="molecule type" value="Genomic_DNA"/>
</dbReference>